<evidence type="ECO:0000313" key="2">
    <source>
        <dbReference type="EMBL" id="CAG9092582.1"/>
    </source>
</evidence>
<dbReference type="Proteomes" id="UP000095284">
    <property type="component" value="Unplaced"/>
</dbReference>
<accession>A0A1I7RYK6</accession>
<evidence type="ECO:0000313" key="1">
    <source>
        <dbReference type="EMBL" id="CAD5213442.1"/>
    </source>
</evidence>
<evidence type="ECO:0000313" key="4">
    <source>
        <dbReference type="Proteomes" id="UP000659654"/>
    </source>
</evidence>
<gene>
    <name evidence="1" type="ORF">BXYJ_LOCUS3032</name>
</gene>
<organism evidence="3 5">
    <name type="scientific">Bursaphelenchus xylophilus</name>
    <name type="common">Pinewood nematode worm</name>
    <name type="synonym">Aphelenchoides xylophilus</name>
    <dbReference type="NCBI Taxonomy" id="6326"/>
    <lineage>
        <taxon>Eukaryota</taxon>
        <taxon>Metazoa</taxon>
        <taxon>Ecdysozoa</taxon>
        <taxon>Nematoda</taxon>
        <taxon>Chromadorea</taxon>
        <taxon>Rhabditida</taxon>
        <taxon>Tylenchina</taxon>
        <taxon>Tylenchomorpha</taxon>
        <taxon>Aphelenchoidea</taxon>
        <taxon>Aphelenchoididae</taxon>
        <taxon>Bursaphelenchus</taxon>
    </lineage>
</organism>
<reference evidence="5" key="1">
    <citation type="submission" date="2016-11" db="UniProtKB">
        <authorList>
            <consortium name="WormBaseParasite"/>
        </authorList>
    </citation>
    <scope>IDENTIFICATION</scope>
</reference>
<evidence type="ECO:0000313" key="5">
    <source>
        <dbReference type="WBParaSite" id="BXY_0582300.1"/>
    </source>
</evidence>
<dbReference type="Proteomes" id="UP000582659">
    <property type="component" value="Unassembled WGS sequence"/>
</dbReference>
<reference evidence="2" key="2">
    <citation type="submission" date="2020-08" db="EMBL/GenBank/DDBJ databases">
        <authorList>
            <person name="Kikuchi T."/>
        </authorList>
    </citation>
    <scope>NUCLEOTIDE SEQUENCE</scope>
    <source>
        <strain evidence="1">Ka4C1</strain>
    </source>
</reference>
<proteinExistence type="predicted"/>
<dbReference type="Proteomes" id="UP000659654">
    <property type="component" value="Unassembled WGS sequence"/>
</dbReference>
<protein>
    <submittedName>
        <fullName evidence="1">(pine wood nematode) hypothetical protein</fullName>
    </submittedName>
</protein>
<sequence>MFAKLLQYSQSFNDRAGALIKSVRAPEQSRITATTEPVASRLSYFNFNYFIRDTVCVFVYVIVRTVNNIGVFDYGTKFQSVAAPSPFKEITNSDVQSLHRVDSAQSLSITVVDDNREVMKEILYTVEEPTTLEPQIPSEAIETLRKASSSTISSDEGIHSAKGYEIDEIEEQSEDLLEDEEEKESRKPIYTSTIDLGPGDQNKLTLCFTNKGFYDKLKMRLPHKRKDSNEPLPILCGQKLAQPNVPSDKAKTETSVWSRMIKVFRRNRVEQSAGLKSRFSTNEKRPNIGHKIRVEM</sequence>
<dbReference type="OrthoDB" id="10631597at2759"/>
<name>A0A1I7RYK6_BURXY</name>
<dbReference type="WBParaSite" id="BXY_0582300.1">
    <property type="protein sequence ID" value="BXY_0582300.1"/>
    <property type="gene ID" value="BXY_0582300"/>
</dbReference>
<dbReference type="EMBL" id="CAJFDI010000002">
    <property type="protein sequence ID" value="CAD5213442.1"/>
    <property type="molecule type" value="Genomic_DNA"/>
</dbReference>
<keyword evidence="4" id="KW-1185">Reference proteome</keyword>
<evidence type="ECO:0000313" key="3">
    <source>
        <dbReference type="Proteomes" id="UP000095284"/>
    </source>
</evidence>
<dbReference type="EMBL" id="CAJFCV020000002">
    <property type="protein sequence ID" value="CAG9092582.1"/>
    <property type="molecule type" value="Genomic_DNA"/>
</dbReference>
<dbReference type="AlphaFoldDB" id="A0A1I7RYK6"/>